<dbReference type="InterPro" id="IPR038437">
    <property type="entry name" value="GINS_Psf3_sf"/>
</dbReference>
<evidence type="ECO:0000313" key="4">
    <source>
        <dbReference type="EMBL" id="KAK7570791.1"/>
    </source>
</evidence>
<dbReference type="SMART" id="SM01017">
    <property type="entry name" value="Arrestin_C"/>
    <property type="match status" value="1"/>
</dbReference>
<dbReference type="Proteomes" id="UP001367676">
    <property type="component" value="Unassembled WGS sequence"/>
</dbReference>
<dbReference type="CDD" id="cd21693">
    <property type="entry name" value="GINS_B_Psf3"/>
    <property type="match status" value="1"/>
</dbReference>
<dbReference type="InterPro" id="IPR036224">
    <property type="entry name" value="GINS_bundle-like_dom_sf"/>
</dbReference>
<keyword evidence="5" id="KW-1185">Reference proteome</keyword>
<sequence length="473" mass="53303">MQQSKGCKRHYFSVESILASEEQISCSFLRDQYDIGFLEAGNTTNKISAGTNLQLPYWIASCFSPYPRVVNVGLPKPYKKAFRDVLKADPTVVDLKSLSRHYYLLGEHLVKLNQRESPEIRSILIQVELYFIMTVTELSLNFSQPLYYAGEMVRGTVTIKLDAPKVVKGVELRIKGKAEFSWSESQSYTDFRGERLHKSVIHRGKDTYLKTNIKLVEGKTTLTAGEHTYPFAVMLPVSAPSAFTGTYGGITYYGIARINVPFVCDDIVKKFFLVNDPLNVNDFPHLKSTIKKERSKTFCCCCCANGPLSLSVALPKSGYSKTETIPITVEVDNISRVAVDKVTAYLCQRIVWRADSGHIKDEKAKLKKVTFGEVPQHCSRTWSKSLSLLDVEFPRNISKCSKITITRTLTVTAEPRGTHTDLLVNIPLTIGDIPFYDEDRFAPPYVIQLATDPDPPPHFRPVTYVPRMRCIIS</sequence>
<feature type="domain" description="Arrestin C-terminal-like" evidence="3">
    <location>
        <begin position="304"/>
        <end position="435"/>
    </location>
</feature>
<dbReference type="SUPFAM" id="SSF160059">
    <property type="entry name" value="PriA/YqbF domain"/>
    <property type="match status" value="1"/>
</dbReference>
<dbReference type="PANTHER" id="PTHR11188">
    <property type="entry name" value="ARRESTIN DOMAIN CONTAINING PROTEIN"/>
    <property type="match status" value="1"/>
</dbReference>
<dbReference type="Gene3D" id="1.20.58.2050">
    <property type="match status" value="1"/>
</dbReference>
<dbReference type="PANTHER" id="PTHR11188:SF176">
    <property type="entry name" value="ARRESTIN DOMAIN-CONTAINING PROTEIN 1"/>
    <property type="match status" value="1"/>
</dbReference>
<organism evidence="4 5">
    <name type="scientific">Parthenolecanium corni</name>
    <dbReference type="NCBI Taxonomy" id="536013"/>
    <lineage>
        <taxon>Eukaryota</taxon>
        <taxon>Metazoa</taxon>
        <taxon>Ecdysozoa</taxon>
        <taxon>Arthropoda</taxon>
        <taxon>Hexapoda</taxon>
        <taxon>Insecta</taxon>
        <taxon>Pterygota</taxon>
        <taxon>Neoptera</taxon>
        <taxon>Paraneoptera</taxon>
        <taxon>Hemiptera</taxon>
        <taxon>Sternorrhyncha</taxon>
        <taxon>Coccoidea</taxon>
        <taxon>Coccidae</taxon>
        <taxon>Parthenolecanium</taxon>
    </lineage>
</organism>
<dbReference type="InterPro" id="IPR014756">
    <property type="entry name" value="Ig_E-set"/>
</dbReference>
<proteinExistence type="inferred from homology"/>
<keyword evidence="2" id="KW-0716">Sensory transduction</keyword>
<dbReference type="Pfam" id="PF00339">
    <property type="entry name" value="Arrestin_N"/>
    <property type="match status" value="1"/>
</dbReference>
<dbReference type="GO" id="GO:0015031">
    <property type="term" value="P:protein transport"/>
    <property type="evidence" value="ECO:0007669"/>
    <property type="project" value="TreeGrafter"/>
</dbReference>
<gene>
    <name evidence="4" type="ORF">V9T40_010158</name>
</gene>
<dbReference type="SUPFAM" id="SSF158573">
    <property type="entry name" value="GINS helical bundle-like"/>
    <property type="match status" value="1"/>
</dbReference>
<dbReference type="CDD" id="cd11713">
    <property type="entry name" value="GINS_A_psf3"/>
    <property type="match status" value="1"/>
</dbReference>
<evidence type="ECO:0000313" key="5">
    <source>
        <dbReference type="Proteomes" id="UP001367676"/>
    </source>
</evidence>
<dbReference type="InterPro" id="IPR011021">
    <property type="entry name" value="Arrestin-like_N"/>
</dbReference>
<evidence type="ECO:0000256" key="1">
    <source>
        <dbReference type="ARBA" id="ARBA00005298"/>
    </source>
</evidence>
<reference evidence="4 5" key="1">
    <citation type="submission" date="2024-03" db="EMBL/GenBank/DDBJ databases">
        <title>Adaptation during the transition from Ophiocordyceps entomopathogen to insect associate is accompanied by gene loss and intensified selection.</title>
        <authorList>
            <person name="Ward C.M."/>
            <person name="Onetto C.A."/>
            <person name="Borneman A.R."/>
        </authorList>
    </citation>
    <scope>NUCLEOTIDE SEQUENCE [LARGE SCALE GENOMIC DNA]</scope>
    <source>
        <strain evidence="4">AWRI1</strain>
        <tissue evidence="4">Single Adult Female</tissue>
    </source>
</reference>
<comment type="similarity">
    <text evidence="1">Belongs to the arrestin family.</text>
</comment>
<accession>A0AAN9XXT1</accession>
<evidence type="ECO:0000259" key="3">
    <source>
        <dbReference type="SMART" id="SM01017"/>
    </source>
</evidence>
<dbReference type="AlphaFoldDB" id="A0AAN9XXT1"/>
<dbReference type="Pfam" id="PF22466">
    <property type="entry name" value="PSF3_N"/>
    <property type="match status" value="1"/>
</dbReference>
<evidence type="ECO:0000256" key="2">
    <source>
        <dbReference type="ARBA" id="ARBA00022606"/>
    </source>
</evidence>
<protein>
    <recommendedName>
        <fullName evidence="3">Arrestin C-terminal-like domain-containing protein</fullName>
    </recommendedName>
</protein>
<dbReference type="SUPFAM" id="SSF81296">
    <property type="entry name" value="E set domains"/>
    <property type="match status" value="2"/>
</dbReference>
<dbReference type="InterPro" id="IPR011022">
    <property type="entry name" value="Arrestin_C-like"/>
</dbReference>
<dbReference type="InterPro" id="IPR050357">
    <property type="entry name" value="Arrestin_domain-protein"/>
</dbReference>
<dbReference type="EMBL" id="JBBCAQ010000043">
    <property type="protein sequence ID" value="KAK7570791.1"/>
    <property type="molecule type" value="Genomic_DNA"/>
</dbReference>
<dbReference type="Pfam" id="PF02752">
    <property type="entry name" value="Arrestin_C"/>
    <property type="match status" value="1"/>
</dbReference>
<dbReference type="InterPro" id="IPR055221">
    <property type="entry name" value="PSF3_N"/>
</dbReference>
<name>A0AAN9XXT1_9HEMI</name>
<comment type="caution">
    <text evidence="4">The sequence shown here is derived from an EMBL/GenBank/DDBJ whole genome shotgun (WGS) entry which is preliminary data.</text>
</comment>
<dbReference type="InterPro" id="IPR014752">
    <property type="entry name" value="Arrestin-like_C"/>
</dbReference>
<dbReference type="GO" id="GO:0005737">
    <property type="term" value="C:cytoplasm"/>
    <property type="evidence" value="ECO:0007669"/>
    <property type="project" value="TreeGrafter"/>
</dbReference>
<dbReference type="Gene3D" id="2.60.40.640">
    <property type="match status" value="1"/>
</dbReference>